<keyword evidence="1" id="KW-0732">Signal</keyword>
<name>A0AAW0Y355_CHEQU</name>
<reference evidence="2 3" key="1">
    <citation type="journal article" date="2024" name="BMC Genomics">
        <title>Genome assembly of redclaw crayfish (Cherax quadricarinatus) provides insights into its immune adaptation and hypoxia tolerance.</title>
        <authorList>
            <person name="Liu Z."/>
            <person name="Zheng J."/>
            <person name="Li H."/>
            <person name="Fang K."/>
            <person name="Wang S."/>
            <person name="He J."/>
            <person name="Zhou D."/>
            <person name="Weng S."/>
            <person name="Chi M."/>
            <person name="Gu Z."/>
            <person name="He J."/>
            <person name="Li F."/>
            <person name="Wang M."/>
        </authorList>
    </citation>
    <scope>NUCLEOTIDE SEQUENCE [LARGE SCALE GENOMIC DNA]</scope>
    <source>
        <strain evidence="2">ZL_2023a</strain>
    </source>
</reference>
<dbReference type="InterPro" id="IPR016187">
    <property type="entry name" value="CTDL_fold"/>
</dbReference>
<evidence type="ECO:0000313" key="2">
    <source>
        <dbReference type="EMBL" id="KAK8746491.1"/>
    </source>
</evidence>
<dbReference type="EMBL" id="JARKIK010000017">
    <property type="protein sequence ID" value="KAK8746491.1"/>
    <property type="molecule type" value="Genomic_DNA"/>
</dbReference>
<evidence type="ECO:0008006" key="4">
    <source>
        <dbReference type="Google" id="ProtNLM"/>
    </source>
</evidence>
<dbReference type="AlphaFoldDB" id="A0AAW0Y355"/>
<protein>
    <recommendedName>
        <fullName evidence="4">Apple domain-containing protein</fullName>
    </recommendedName>
</protein>
<feature type="signal peptide" evidence="1">
    <location>
        <begin position="1"/>
        <end position="16"/>
    </location>
</feature>
<dbReference type="SUPFAM" id="SSF56436">
    <property type="entry name" value="C-type lectin-like"/>
    <property type="match status" value="1"/>
</dbReference>
<proteinExistence type="predicted"/>
<evidence type="ECO:0000256" key="1">
    <source>
        <dbReference type="SAM" id="SignalP"/>
    </source>
</evidence>
<comment type="caution">
    <text evidence="2">The sequence shown here is derived from an EMBL/GenBank/DDBJ whole genome shotgun (WGS) entry which is preliminary data.</text>
</comment>
<organism evidence="2 3">
    <name type="scientific">Cherax quadricarinatus</name>
    <name type="common">Australian red claw crayfish</name>
    <dbReference type="NCBI Taxonomy" id="27406"/>
    <lineage>
        <taxon>Eukaryota</taxon>
        <taxon>Metazoa</taxon>
        <taxon>Ecdysozoa</taxon>
        <taxon>Arthropoda</taxon>
        <taxon>Crustacea</taxon>
        <taxon>Multicrustacea</taxon>
        <taxon>Malacostraca</taxon>
        <taxon>Eumalacostraca</taxon>
        <taxon>Eucarida</taxon>
        <taxon>Decapoda</taxon>
        <taxon>Pleocyemata</taxon>
        <taxon>Astacidea</taxon>
        <taxon>Parastacoidea</taxon>
        <taxon>Parastacidae</taxon>
        <taxon>Cherax</taxon>
    </lineage>
</organism>
<dbReference type="Proteomes" id="UP001445076">
    <property type="component" value="Unassembled WGS sequence"/>
</dbReference>
<keyword evidence="3" id="KW-1185">Reference proteome</keyword>
<feature type="chain" id="PRO_5043665265" description="Apple domain-containing protein" evidence="1">
    <location>
        <begin position="17"/>
        <end position="224"/>
    </location>
</feature>
<dbReference type="Gene3D" id="3.50.4.10">
    <property type="entry name" value="Hepatocyte Growth Factor"/>
    <property type="match status" value="1"/>
</dbReference>
<evidence type="ECO:0000313" key="3">
    <source>
        <dbReference type="Proteomes" id="UP001445076"/>
    </source>
</evidence>
<sequence length="224" mass="24908">MWVWLVLALLVSWAEAMRRWEYFIAPGVTFNNSEAYNSSPVSSLGTCKTRCFATDTCKAWTVKREAGTWYCLLAKQGPSLTTTLATHADSVYGFMEDSLTGLIDAVQETDGCHYFVPNLILSYQDAKVYCKKIPGFQLAMLKTTMQIDIGKKLGGQANIFGVFVDLLTTSQGYTWGDGTPYTGPVAEPMTTLYPQLGVKTIGFYRSIVNSYYFMCQSTHCGFRG</sequence>
<accession>A0AAW0Y355</accession>
<gene>
    <name evidence="2" type="ORF">OTU49_017042</name>
</gene>